<evidence type="ECO:0000313" key="3">
    <source>
        <dbReference type="EMBL" id="MCF1751141.1"/>
    </source>
</evidence>
<dbReference type="RefSeq" id="WP_234861173.1">
    <property type="nucleotide sequence ID" value="NZ_JAKEVZ010000005.1"/>
</dbReference>
<gene>
    <name evidence="3" type="ORF">L0U89_08665</name>
</gene>
<dbReference type="Gene3D" id="3.90.226.10">
    <property type="entry name" value="2-enoyl-CoA Hydratase, Chain A, domain 1"/>
    <property type="match status" value="1"/>
</dbReference>
<dbReference type="Pfam" id="PF03572">
    <property type="entry name" value="Peptidase_S41"/>
    <property type="match status" value="1"/>
</dbReference>
<evidence type="ECO:0000259" key="2">
    <source>
        <dbReference type="SMART" id="SM00245"/>
    </source>
</evidence>
<dbReference type="EMBL" id="JAKEVZ010000005">
    <property type="protein sequence ID" value="MCF1751141.1"/>
    <property type="molecule type" value="Genomic_DNA"/>
</dbReference>
<keyword evidence="4" id="KW-1185">Reference proteome</keyword>
<dbReference type="SUPFAM" id="SSF52096">
    <property type="entry name" value="ClpP/crotonase"/>
    <property type="match status" value="1"/>
</dbReference>
<name>A0ABS9BU38_9BACT</name>
<feature type="signal peptide" evidence="1">
    <location>
        <begin position="1"/>
        <end position="21"/>
    </location>
</feature>
<proteinExistence type="predicted"/>
<dbReference type="SMART" id="SM00245">
    <property type="entry name" value="TSPc"/>
    <property type="match status" value="1"/>
</dbReference>
<reference evidence="3 4" key="1">
    <citation type="submission" date="2022-01" db="EMBL/GenBank/DDBJ databases">
        <title>Mariniradius saccharolyticus sp. nov., isolated from sediment of a river.</title>
        <authorList>
            <person name="Liu H."/>
        </authorList>
    </citation>
    <scope>NUCLEOTIDE SEQUENCE [LARGE SCALE GENOMIC DNA]</scope>
    <source>
        <strain evidence="3 4">RY-2</strain>
    </source>
</reference>
<keyword evidence="1" id="KW-0732">Signal</keyword>
<feature type="chain" id="PRO_5047017381" evidence="1">
    <location>
        <begin position="22"/>
        <end position="348"/>
    </location>
</feature>
<protein>
    <submittedName>
        <fullName evidence="3">S41 family peptidase</fullName>
    </submittedName>
</protein>
<evidence type="ECO:0000313" key="4">
    <source>
        <dbReference type="Proteomes" id="UP001201449"/>
    </source>
</evidence>
<dbReference type="CDD" id="cd07563">
    <property type="entry name" value="Peptidase_S41_IRBP"/>
    <property type="match status" value="1"/>
</dbReference>
<dbReference type="PANTHER" id="PTHR11261:SF3">
    <property type="entry name" value="RETINOL-BINDING PROTEIN 3"/>
    <property type="match status" value="1"/>
</dbReference>
<dbReference type="InterPro" id="IPR005151">
    <property type="entry name" value="Tail-specific_protease"/>
</dbReference>
<evidence type="ECO:0000256" key="1">
    <source>
        <dbReference type="SAM" id="SignalP"/>
    </source>
</evidence>
<dbReference type="PANTHER" id="PTHR11261">
    <property type="entry name" value="INTERPHOTORECEPTOR RETINOID-BINDING PROTEIN"/>
    <property type="match status" value="1"/>
</dbReference>
<dbReference type="Proteomes" id="UP001201449">
    <property type="component" value="Unassembled WGS sequence"/>
</dbReference>
<dbReference type="Gene3D" id="3.30.750.44">
    <property type="match status" value="1"/>
</dbReference>
<dbReference type="InterPro" id="IPR029045">
    <property type="entry name" value="ClpP/crotonase-like_dom_sf"/>
</dbReference>
<dbReference type="InterPro" id="IPR028204">
    <property type="entry name" value="Tricorn_C1"/>
</dbReference>
<comment type="caution">
    <text evidence="3">The sequence shown here is derived from an EMBL/GenBank/DDBJ whole genome shotgun (WGS) entry which is preliminary data.</text>
</comment>
<feature type="domain" description="Tail specific protease" evidence="2">
    <location>
        <begin position="117"/>
        <end position="324"/>
    </location>
</feature>
<accession>A0ABS9BU38</accession>
<organism evidence="3 4">
    <name type="scientific">Mariniradius sediminis</name>
    <dbReference type="NCBI Taxonomy" id="2909237"/>
    <lineage>
        <taxon>Bacteria</taxon>
        <taxon>Pseudomonadati</taxon>
        <taxon>Bacteroidota</taxon>
        <taxon>Cytophagia</taxon>
        <taxon>Cytophagales</taxon>
        <taxon>Cyclobacteriaceae</taxon>
        <taxon>Mariniradius</taxon>
    </lineage>
</organism>
<sequence>MKRLIKTSLFASLFVCGLGLVSCNELMLGEEPSQGPVSTFEYLWSTFDDHYGLFEVKQLDWDEVHAEFSTKVNDQMGADELFDLFSEMLSRLNDGHVWMVKPNPGFRRFDSGPSFPDGTFDLDLIRESLSEETFFGPADNPLVLFGKFKNTNIGYLYLDHLGQAPGFYEDHISTALAALAGTDELVFDARGIEGGDDRSAQIVASYFAEERKLYMKTRFKQSANPGDFSDWILWQLAPRPGAYTKPVVLLTDRGTGSAGETFTLAMRQNENVEIVGDFTFGAFSDNPKWELPNGWIVAMSTGDFRDQSGISYEGIGLEPDEVVINTPEEVSNGTDRALIRALSILLEN</sequence>
<dbReference type="Pfam" id="PF14684">
    <property type="entry name" value="Tricorn_C1"/>
    <property type="match status" value="1"/>
</dbReference>
<dbReference type="PROSITE" id="PS51257">
    <property type="entry name" value="PROKAR_LIPOPROTEIN"/>
    <property type="match status" value="1"/>
</dbReference>